<dbReference type="PANTHER" id="PTHR23531:SF1">
    <property type="entry name" value="QUINOLENE RESISTANCE PROTEIN NORA"/>
    <property type="match status" value="1"/>
</dbReference>
<comment type="caution">
    <text evidence="2">The sequence shown here is derived from an EMBL/GenBank/DDBJ whole genome shotgun (WGS) entry which is preliminary data.</text>
</comment>
<gene>
    <name evidence="2" type="ORF">EVA_05041</name>
</gene>
<dbReference type="Gene3D" id="1.20.1250.20">
    <property type="entry name" value="MFS general substrate transporter like domains"/>
    <property type="match status" value="1"/>
</dbReference>
<dbReference type="AlphaFoldDB" id="J9GVD1"/>
<protein>
    <submittedName>
        <fullName evidence="2">Sugar transporter</fullName>
    </submittedName>
</protein>
<dbReference type="InterPro" id="IPR052714">
    <property type="entry name" value="MFS_Exporter"/>
</dbReference>
<dbReference type="GO" id="GO:0022857">
    <property type="term" value="F:transmembrane transporter activity"/>
    <property type="evidence" value="ECO:0007669"/>
    <property type="project" value="InterPro"/>
</dbReference>
<dbReference type="InterPro" id="IPR036259">
    <property type="entry name" value="MFS_trans_sf"/>
</dbReference>
<dbReference type="InterPro" id="IPR011701">
    <property type="entry name" value="MFS"/>
</dbReference>
<keyword evidence="2" id="KW-0813">Transport</keyword>
<name>J9GVD1_9ZZZZ</name>
<reference evidence="2" key="1">
    <citation type="journal article" date="2012" name="PLoS ONE">
        <title>Gene sets for utilization of primary and secondary nutrition supplies in the distal gut of endangered iberian lynx.</title>
        <authorList>
            <person name="Alcaide M."/>
            <person name="Messina E."/>
            <person name="Richter M."/>
            <person name="Bargiela R."/>
            <person name="Peplies J."/>
            <person name="Huws S.A."/>
            <person name="Newbold C.J."/>
            <person name="Golyshin P.N."/>
            <person name="Simon M.A."/>
            <person name="Lopez G."/>
            <person name="Yakimov M.M."/>
            <person name="Ferrer M."/>
        </authorList>
    </citation>
    <scope>NUCLEOTIDE SEQUENCE</scope>
</reference>
<accession>J9GVD1</accession>
<keyword evidence="1" id="KW-0472">Membrane</keyword>
<evidence type="ECO:0000256" key="1">
    <source>
        <dbReference type="SAM" id="Phobius"/>
    </source>
</evidence>
<dbReference type="Pfam" id="PF07690">
    <property type="entry name" value="MFS_1"/>
    <property type="match status" value="1"/>
</dbReference>
<keyword evidence="1" id="KW-0812">Transmembrane</keyword>
<keyword evidence="2" id="KW-0762">Sugar transport</keyword>
<feature type="transmembrane region" description="Helical" evidence="1">
    <location>
        <begin position="72"/>
        <end position="93"/>
    </location>
</feature>
<organism evidence="2">
    <name type="scientific">gut metagenome</name>
    <dbReference type="NCBI Taxonomy" id="749906"/>
    <lineage>
        <taxon>unclassified sequences</taxon>
        <taxon>metagenomes</taxon>
        <taxon>organismal metagenomes</taxon>
    </lineage>
</organism>
<proteinExistence type="predicted"/>
<feature type="transmembrane region" description="Helical" evidence="1">
    <location>
        <begin position="7"/>
        <end position="27"/>
    </location>
</feature>
<dbReference type="SUPFAM" id="SSF103473">
    <property type="entry name" value="MFS general substrate transporter"/>
    <property type="match status" value="1"/>
</dbReference>
<dbReference type="EMBL" id="AMCI01001040">
    <property type="protein sequence ID" value="EJX06853.1"/>
    <property type="molecule type" value="Genomic_DNA"/>
</dbReference>
<feature type="transmembrane region" description="Helical" evidence="1">
    <location>
        <begin position="155"/>
        <end position="174"/>
    </location>
</feature>
<feature type="transmembrane region" description="Helical" evidence="1">
    <location>
        <begin position="223"/>
        <end position="249"/>
    </location>
</feature>
<feature type="transmembrane region" description="Helical" evidence="1">
    <location>
        <begin position="39"/>
        <end position="60"/>
    </location>
</feature>
<feature type="transmembrane region" description="Helical" evidence="1">
    <location>
        <begin position="195"/>
        <end position="217"/>
    </location>
</feature>
<evidence type="ECO:0000313" key="2">
    <source>
        <dbReference type="EMBL" id="EJX06853.1"/>
    </source>
</evidence>
<sequence>MNFGRVCMANFLLYASVYLIIPLLPQLVHEQLQLPLVDASLTCVAFGMGMLAVGPFSAYLGDTYKWKHVQIYGVLLFMAAVLGLHFATVFWHFMGLSLMQGIGFGLAEVAEITIGIDITPSSRRSGSNKVFACVARLGMLLGVLLGLKFRSLYDSSGLLYMALAGGAAVLFCSSRIDVKFRAPIGLPVCNIDRFLLLRGWFPALNVWLLATVVGMLIATAAEWGMLVVGVVLMMLAVWVIPFITIFVKLSHHCQRGTANNTCQLAVEVGILTGMYAAHQMYRVGDTIIFLAIIGILCFILLTLPYYHQMRVR</sequence>
<keyword evidence="1" id="KW-1133">Transmembrane helix</keyword>
<feature type="transmembrane region" description="Helical" evidence="1">
    <location>
        <begin position="287"/>
        <end position="306"/>
    </location>
</feature>
<dbReference type="PANTHER" id="PTHR23531">
    <property type="entry name" value="QUINOLENE RESISTANCE PROTEIN NORA"/>
    <property type="match status" value="1"/>
</dbReference>